<accession>A0A1I5VYD0</accession>
<evidence type="ECO:0000313" key="5">
    <source>
        <dbReference type="EMBL" id="SFQ12016.1"/>
    </source>
</evidence>
<feature type="region of interest" description="Disordered" evidence="3">
    <location>
        <begin position="91"/>
        <end position="111"/>
    </location>
</feature>
<dbReference type="Pfam" id="PF07676">
    <property type="entry name" value="PD40"/>
    <property type="match status" value="1"/>
</dbReference>
<dbReference type="OrthoDB" id="25019at2157"/>
<dbReference type="InterPro" id="IPR001375">
    <property type="entry name" value="Peptidase_S9_cat"/>
</dbReference>
<gene>
    <name evidence="5" type="ORF">SAMN05216277_12112</name>
</gene>
<organism evidence="5 6">
    <name type="scientific">Halolamina pelagica</name>
    <dbReference type="NCBI Taxonomy" id="699431"/>
    <lineage>
        <taxon>Archaea</taxon>
        <taxon>Methanobacteriati</taxon>
        <taxon>Methanobacteriota</taxon>
        <taxon>Stenosarchaea group</taxon>
        <taxon>Halobacteria</taxon>
        <taxon>Halobacteriales</taxon>
        <taxon>Haloferacaceae</taxon>
    </lineage>
</organism>
<keyword evidence="5" id="KW-0031">Aminopeptidase</keyword>
<dbReference type="Pfam" id="PF00326">
    <property type="entry name" value="Peptidase_S9"/>
    <property type="match status" value="1"/>
</dbReference>
<dbReference type="InterPro" id="IPR029058">
    <property type="entry name" value="AB_hydrolase_fold"/>
</dbReference>
<keyword evidence="1" id="KW-0378">Hydrolase</keyword>
<dbReference type="InterPro" id="IPR011659">
    <property type="entry name" value="WD40"/>
</dbReference>
<evidence type="ECO:0000256" key="3">
    <source>
        <dbReference type="SAM" id="MobiDB-lite"/>
    </source>
</evidence>
<evidence type="ECO:0000256" key="1">
    <source>
        <dbReference type="ARBA" id="ARBA00022801"/>
    </source>
</evidence>
<protein>
    <submittedName>
        <fullName evidence="5">Dipeptidyl aminopeptidase/acylaminoacyl peptidase</fullName>
    </submittedName>
</protein>
<dbReference type="GO" id="GO:0004177">
    <property type="term" value="F:aminopeptidase activity"/>
    <property type="evidence" value="ECO:0007669"/>
    <property type="project" value="UniProtKB-KW"/>
</dbReference>
<evidence type="ECO:0000256" key="2">
    <source>
        <dbReference type="ARBA" id="ARBA00022825"/>
    </source>
</evidence>
<keyword evidence="6" id="KW-1185">Reference proteome</keyword>
<dbReference type="GO" id="GO:0004252">
    <property type="term" value="F:serine-type endopeptidase activity"/>
    <property type="evidence" value="ECO:0007669"/>
    <property type="project" value="TreeGrafter"/>
</dbReference>
<evidence type="ECO:0000313" key="6">
    <source>
        <dbReference type="Proteomes" id="UP000183769"/>
    </source>
</evidence>
<feature type="region of interest" description="Disordered" evidence="3">
    <location>
        <begin position="50"/>
        <end position="76"/>
    </location>
</feature>
<feature type="domain" description="Peptidase S9 prolyl oligopeptidase catalytic" evidence="4">
    <location>
        <begin position="470"/>
        <end position="672"/>
    </location>
</feature>
<dbReference type="SUPFAM" id="SSF82171">
    <property type="entry name" value="DPP6 N-terminal domain-like"/>
    <property type="match status" value="1"/>
</dbReference>
<dbReference type="Gene3D" id="2.120.10.30">
    <property type="entry name" value="TolB, C-terminal domain"/>
    <property type="match status" value="2"/>
</dbReference>
<evidence type="ECO:0000259" key="4">
    <source>
        <dbReference type="Pfam" id="PF00326"/>
    </source>
</evidence>
<name>A0A1I5VYD0_9EURY</name>
<dbReference type="AlphaFoldDB" id="A0A1I5VYD0"/>
<dbReference type="InterPro" id="IPR011042">
    <property type="entry name" value="6-blade_b-propeller_TolB-like"/>
</dbReference>
<dbReference type="GO" id="GO:0006508">
    <property type="term" value="P:proteolysis"/>
    <property type="evidence" value="ECO:0007669"/>
    <property type="project" value="InterPro"/>
</dbReference>
<dbReference type="RefSeq" id="WP_074880551.1">
    <property type="nucleotide sequence ID" value="NZ_FOXI01000021.1"/>
</dbReference>
<dbReference type="Proteomes" id="UP000183769">
    <property type="component" value="Unassembled WGS sequence"/>
</dbReference>
<keyword evidence="5" id="KW-0645">Protease</keyword>
<feature type="compositionally biased region" description="Acidic residues" evidence="3">
    <location>
        <begin position="96"/>
        <end position="108"/>
    </location>
</feature>
<dbReference type="SUPFAM" id="SSF53474">
    <property type="entry name" value="alpha/beta-Hydrolases"/>
    <property type="match status" value="1"/>
</dbReference>
<keyword evidence="2" id="KW-0720">Serine protease</keyword>
<dbReference type="PANTHER" id="PTHR42776:SF27">
    <property type="entry name" value="DIPEPTIDYL PEPTIDASE FAMILY MEMBER 6"/>
    <property type="match status" value="1"/>
</dbReference>
<proteinExistence type="predicted"/>
<dbReference type="PANTHER" id="PTHR42776">
    <property type="entry name" value="SERINE PEPTIDASE S9 FAMILY MEMBER"/>
    <property type="match status" value="1"/>
</dbReference>
<dbReference type="Gene3D" id="3.40.50.1820">
    <property type="entry name" value="alpha/beta hydrolase"/>
    <property type="match status" value="1"/>
</dbReference>
<reference evidence="6" key="1">
    <citation type="submission" date="2016-10" db="EMBL/GenBank/DDBJ databases">
        <authorList>
            <person name="Varghese N."/>
            <person name="Submissions S."/>
        </authorList>
    </citation>
    <scope>NUCLEOTIDE SEQUENCE [LARGE SCALE GENOMIC DNA]</scope>
    <source>
        <strain evidence="6">CGMCC 1.10329</strain>
    </source>
</reference>
<sequence length="677" mass="74952">MSDSHRRLDDQYRVTGLTDLAVSPDGDRIAYVTSEFDARANERLSSLFVVPSDGSRDPHRLSRASTVSAPQWSPDGGKLAVLATREEDAALRAANDDPDEEEEEEESPETQLWSFDIERGGDARQVTMFDEGAREFDWGPEGERVVVTARDPTEEQQAYLDQREEDGPVEVTRLQHKYDGQGWLDDVTSYLFVVDVDSREATRIDEAYGGGAREPATGLSPAWSPDGDRIAFLSTRAERPDDVTYSDLYTIRPDGTGLEKVTDSSLAVDGGTWGPTGRHLAFPGSDKDNAYDPTKLHVADIEADEFWAVSASIDRPLSRGGAFDWTDDDTLLGLIGDEGQTRLVRFNAHEDDPERVYERQGALEDLASIAVNGGTVAMHISGPHESPNAHSLAVEAIDDGETDPERLTDLNGDLLEDYDEPETRWVEFESDGQPIEGLVYFPPGHDPEDGNVPLITTIHGGPISYDRPGFNYDYTFWTDRGYALLRVNYRGSASYGGEFSRAIEGDWGHWEPADVIAGIDYVVDEGWINPDRVFVTGFSYGGAQTAYVLSQSDVAAAGAAEHGIYDRYAYFGTGDSHNRMQRDFGLPWDEEETYRGISSITDVGEIDAPLLVTAGGQDWRCPPTQSEQLYVSVAKQGVDSKLVVYEDEHHNIGEPDRAVHRLTELTEWFEDHDPATE</sequence>
<dbReference type="EMBL" id="FOXI01000021">
    <property type="protein sequence ID" value="SFQ12016.1"/>
    <property type="molecule type" value="Genomic_DNA"/>
</dbReference>